<dbReference type="Proteomes" id="UP000006860">
    <property type="component" value="Chromosome"/>
</dbReference>
<dbReference type="HOGENOM" id="CLU_1823892_0_0_0"/>
<name>F0SPJ6_RUBBR</name>
<accession>F0SPJ6</accession>
<dbReference type="KEGG" id="pbs:Plabr_0271"/>
<evidence type="ECO:0000313" key="1">
    <source>
        <dbReference type="EMBL" id="ADY57900.1"/>
    </source>
</evidence>
<protein>
    <submittedName>
        <fullName evidence="1">Uncharacterized protein</fullName>
    </submittedName>
</protein>
<keyword evidence="2" id="KW-1185">Reference proteome</keyword>
<proteinExistence type="predicted"/>
<dbReference type="EMBL" id="CP002546">
    <property type="protein sequence ID" value="ADY57900.1"/>
    <property type="molecule type" value="Genomic_DNA"/>
</dbReference>
<dbReference type="AlphaFoldDB" id="F0SPJ6"/>
<evidence type="ECO:0000313" key="2">
    <source>
        <dbReference type="Proteomes" id="UP000006860"/>
    </source>
</evidence>
<sequence length="141" mass="15704">MDAEEQTNIVIIAGPVLPAALSYLKRMRKVNNLTSTALRRAVRSLSNDADEQLAELRDLGCAVGVDELALQFHDQALLAKQLNELGEINDEELETVRRIDSLLDRMSGEVNAHLWTGDALRTSPQWAQVRGLAQEFLTLHD</sequence>
<dbReference type="STRING" id="756272.Plabr_0271"/>
<reference evidence="2" key="1">
    <citation type="submission" date="2011-02" db="EMBL/GenBank/DDBJ databases">
        <title>The complete genome of Planctomyces brasiliensis DSM 5305.</title>
        <authorList>
            <person name="Lucas S."/>
            <person name="Copeland A."/>
            <person name="Lapidus A."/>
            <person name="Bruce D."/>
            <person name="Goodwin L."/>
            <person name="Pitluck S."/>
            <person name="Kyrpides N."/>
            <person name="Mavromatis K."/>
            <person name="Pagani I."/>
            <person name="Ivanova N."/>
            <person name="Ovchinnikova G."/>
            <person name="Lu M."/>
            <person name="Detter J.C."/>
            <person name="Han C."/>
            <person name="Land M."/>
            <person name="Hauser L."/>
            <person name="Markowitz V."/>
            <person name="Cheng J.-F."/>
            <person name="Hugenholtz P."/>
            <person name="Woyke T."/>
            <person name="Wu D."/>
            <person name="Tindall B."/>
            <person name="Pomrenke H.G."/>
            <person name="Brambilla E."/>
            <person name="Klenk H.-P."/>
            <person name="Eisen J.A."/>
        </authorList>
    </citation>
    <scope>NUCLEOTIDE SEQUENCE [LARGE SCALE GENOMIC DNA]</scope>
    <source>
        <strain evidence="2">ATCC 49424 / DSM 5305 / JCM 21570 / NBRC 103401 / IFAM 1448</strain>
    </source>
</reference>
<organism evidence="1 2">
    <name type="scientific">Rubinisphaera brasiliensis (strain ATCC 49424 / DSM 5305 / JCM 21570 / IAM 15109 / NBRC 103401 / IFAM 1448)</name>
    <name type="common">Planctomyces brasiliensis</name>
    <dbReference type="NCBI Taxonomy" id="756272"/>
    <lineage>
        <taxon>Bacteria</taxon>
        <taxon>Pseudomonadati</taxon>
        <taxon>Planctomycetota</taxon>
        <taxon>Planctomycetia</taxon>
        <taxon>Planctomycetales</taxon>
        <taxon>Planctomycetaceae</taxon>
        <taxon>Rubinisphaera</taxon>
    </lineage>
</organism>
<gene>
    <name evidence="1" type="ordered locus">Plabr_0271</name>
</gene>